<evidence type="ECO:0000313" key="4">
    <source>
        <dbReference type="EMBL" id="RXS74442.1"/>
    </source>
</evidence>
<dbReference type="EMBL" id="SDKC01000001">
    <property type="protein sequence ID" value="RXS74442.1"/>
    <property type="molecule type" value="Genomic_DNA"/>
</dbReference>
<dbReference type="InterPro" id="IPR000979">
    <property type="entry name" value="Phosphodiesterase_MJ0936/Vps29"/>
</dbReference>
<protein>
    <recommendedName>
        <fullName evidence="2">Phosphoesterase</fullName>
        <ecNumber evidence="2">3.1.4.-</ecNumber>
    </recommendedName>
</protein>
<dbReference type="CDD" id="cd00841">
    <property type="entry name" value="MPP_YfcE"/>
    <property type="match status" value="1"/>
</dbReference>
<dbReference type="GO" id="GO:0016787">
    <property type="term" value="F:hydrolase activity"/>
    <property type="evidence" value="ECO:0007669"/>
    <property type="project" value="UniProtKB-UniRule"/>
</dbReference>
<dbReference type="NCBIfam" id="TIGR00040">
    <property type="entry name" value="yfcE"/>
    <property type="match status" value="1"/>
</dbReference>
<comment type="cofactor">
    <cofactor evidence="2">
        <name>a divalent metal cation</name>
        <dbReference type="ChEBI" id="CHEBI:60240"/>
    </cofactor>
</comment>
<dbReference type="InterPro" id="IPR041802">
    <property type="entry name" value="MPP_YfcE"/>
</dbReference>
<accession>A0A4Q1RFW2</accession>
<dbReference type="Gene3D" id="3.60.21.10">
    <property type="match status" value="1"/>
</dbReference>
<reference evidence="4 5" key="1">
    <citation type="submission" date="2019-01" db="EMBL/GenBank/DDBJ databases">
        <title>Blautia sp. nov. KGMB01111 isolated human feces.</title>
        <authorList>
            <person name="Park J.-E."/>
            <person name="Kim J.-S."/>
            <person name="Park S.-H."/>
        </authorList>
    </citation>
    <scope>NUCLEOTIDE SEQUENCE [LARGE SCALE GENOMIC DNA]</scope>
    <source>
        <strain evidence="4 5">KGMB01111</strain>
    </source>
</reference>
<dbReference type="InterPro" id="IPR029052">
    <property type="entry name" value="Metallo-depent_PP-like"/>
</dbReference>
<dbReference type="GO" id="GO:0046872">
    <property type="term" value="F:metal ion binding"/>
    <property type="evidence" value="ECO:0007669"/>
    <property type="project" value="UniProtKB-KW"/>
</dbReference>
<keyword evidence="2" id="KW-0479">Metal-binding</keyword>
<evidence type="ECO:0000259" key="3">
    <source>
        <dbReference type="Pfam" id="PF12850"/>
    </source>
</evidence>
<dbReference type="Pfam" id="PF12850">
    <property type="entry name" value="Metallophos_2"/>
    <property type="match status" value="1"/>
</dbReference>
<dbReference type="Proteomes" id="UP000290106">
    <property type="component" value="Unassembled WGS sequence"/>
</dbReference>
<comment type="caution">
    <text evidence="4">The sequence shown here is derived from an EMBL/GenBank/DDBJ whole genome shotgun (WGS) entry which is preliminary data.</text>
</comment>
<dbReference type="EC" id="3.1.4.-" evidence="2"/>
<sequence>MKILVVSDTHGHDENLMCALQRELPIDALIHCGDLEGSEEYIPEAVECPCYFVRGNNDFFSDLPKEEEFTLGNYRILVTHGHLYGVSMSTCVLEEEARSRQVQVVMFGHTHYPYLEEMEDLTVLNPGSLSYPRQPGRKPSYLVMEIDEQGKAHYEHRYLEKA</sequence>
<feature type="domain" description="Calcineurin-like phosphoesterase" evidence="3">
    <location>
        <begin position="1"/>
        <end position="148"/>
    </location>
</feature>
<dbReference type="PANTHER" id="PTHR11124">
    <property type="entry name" value="VACUOLAR SORTING PROTEIN VPS29"/>
    <property type="match status" value="1"/>
</dbReference>
<dbReference type="SUPFAM" id="SSF56300">
    <property type="entry name" value="Metallo-dependent phosphatases"/>
    <property type="match status" value="1"/>
</dbReference>
<organism evidence="4 5">
    <name type="scientific">Blautia faecicola</name>
    <dbReference type="NCBI Taxonomy" id="2509240"/>
    <lineage>
        <taxon>Bacteria</taxon>
        <taxon>Bacillati</taxon>
        <taxon>Bacillota</taxon>
        <taxon>Clostridia</taxon>
        <taxon>Lachnospirales</taxon>
        <taxon>Lachnospiraceae</taxon>
        <taxon>Blautia</taxon>
    </lineage>
</organism>
<comment type="similarity">
    <text evidence="1 2">Belongs to the metallophosphoesterase superfamily. YfcE family.</text>
</comment>
<evidence type="ECO:0000313" key="5">
    <source>
        <dbReference type="Proteomes" id="UP000290106"/>
    </source>
</evidence>
<evidence type="ECO:0000256" key="2">
    <source>
        <dbReference type="RuleBase" id="RU362039"/>
    </source>
</evidence>
<dbReference type="RefSeq" id="WP_129257100.1">
    <property type="nucleotide sequence ID" value="NZ_SDKC01000001.1"/>
</dbReference>
<keyword evidence="5" id="KW-1185">Reference proteome</keyword>
<proteinExistence type="inferred from homology"/>
<gene>
    <name evidence="4" type="ORF">ETP43_03865</name>
</gene>
<dbReference type="InterPro" id="IPR024654">
    <property type="entry name" value="Calcineurin-like_PHP_lpxH"/>
</dbReference>
<dbReference type="OrthoDB" id="9800565at2"/>
<dbReference type="AlphaFoldDB" id="A0A4Q1RFW2"/>
<name>A0A4Q1RFW2_9FIRM</name>
<evidence type="ECO:0000256" key="1">
    <source>
        <dbReference type="ARBA" id="ARBA00008950"/>
    </source>
</evidence>